<protein>
    <submittedName>
        <fullName evidence="1">Uncharacterized protein</fullName>
    </submittedName>
</protein>
<gene>
    <name evidence="1" type="ORF">GSLYS_00018464001</name>
</gene>
<organism evidence="1 2">
    <name type="scientific">Lymnaea stagnalis</name>
    <name type="common">Great pond snail</name>
    <name type="synonym">Helix stagnalis</name>
    <dbReference type="NCBI Taxonomy" id="6523"/>
    <lineage>
        <taxon>Eukaryota</taxon>
        <taxon>Metazoa</taxon>
        <taxon>Spiralia</taxon>
        <taxon>Lophotrochozoa</taxon>
        <taxon>Mollusca</taxon>
        <taxon>Gastropoda</taxon>
        <taxon>Heterobranchia</taxon>
        <taxon>Euthyneura</taxon>
        <taxon>Panpulmonata</taxon>
        <taxon>Hygrophila</taxon>
        <taxon>Lymnaeoidea</taxon>
        <taxon>Lymnaeidae</taxon>
        <taxon>Lymnaea</taxon>
    </lineage>
</organism>
<accession>A0AAV2IDH7</accession>
<keyword evidence="2" id="KW-1185">Reference proteome</keyword>
<reference evidence="1 2" key="1">
    <citation type="submission" date="2024-04" db="EMBL/GenBank/DDBJ databases">
        <authorList>
            <consortium name="Genoscope - CEA"/>
            <person name="William W."/>
        </authorList>
    </citation>
    <scope>NUCLEOTIDE SEQUENCE [LARGE SCALE GENOMIC DNA]</scope>
</reference>
<proteinExistence type="predicted"/>
<evidence type="ECO:0000313" key="1">
    <source>
        <dbReference type="EMBL" id="CAL1544981.1"/>
    </source>
</evidence>
<name>A0AAV2IDH7_LYMST</name>
<sequence length="244" mass="27651">MWSFSGSPEVPVLRRELPVLRRTITLLLMLGLLLPWCCLGAAVYNEEAYVTKARCRIQCVKKFVPDVNSQADDNACRRVNNYKEKYSRDCQECWDSCLTLISSQARVNMLCPNDKLPGLQLACEFVQHRHIAPPTLPGLWNFTEKVKADSDQYEITLKWKPPSLVPGSANVTSTGDVIKPGPIIYILLHKETERSSDEQEEWIVNELVLSQAIRISKATVPDPVEFWLLAVTEYGQIASTKFKP</sequence>
<dbReference type="Proteomes" id="UP001497497">
    <property type="component" value="Unassembled WGS sequence"/>
</dbReference>
<comment type="caution">
    <text evidence="1">The sequence shown here is derived from an EMBL/GenBank/DDBJ whole genome shotgun (WGS) entry which is preliminary data.</text>
</comment>
<dbReference type="AlphaFoldDB" id="A0AAV2IDH7"/>
<dbReference type="EMBL" id="CAXITT010000664">
    <property type="protein sequence ID" value="CAL1544981.1"/>
    <property type="molecule type" value="Genomic_DNA"/>
</dbReference>
<feature type="non-terminal residue" evidence="1">
    <location>
        <position position="244"/>
    </location>
</feature>
<evidence type="ECO:0000313" key="2">
    <source>
        <dbReference type="Proteomes" id="UP001497497"/>
    </source>
</evidence>